<evidence type="ECO:0000256" key="1">
    <source>
        <dbReference type="SAM" id="SignalP"/>
    </source>
</evidence>
<feature type="signal peptide" evidence="1">
    <location>
        <begin position="1"/>
        <end position="23"/>
    </location>
</feature>
<evidence type="ECO:0000313" key="2">
    <source>
        <dbReference type="EMBL" id="MFM0597839.1"/>
    </source>
</evidence>
<reference evidence="2 3" key="1">
    <citation type="journal article" date="2024" name="Chem. Sci.">
        <title>Discovery of megapolipeptins by genome mining of a Burkholderiales bacteria collection.</title>
        <authorList>
            <person name="Paulo B.S."/>
            <person name="Recchia M.J.J."/>
            <person name="Lee S."/>
            <person name="Fergusson C.H."/>
            <person name="Romanowski S.B."/>
            <person name="Hernandez A."/>
            <person name="Krull N."/>
            <person name="Liu D.Y."/>
            <person name="Cavanagh H."/>
            <person name="Bos A."/>
            <person name="Gray C.A."/>
            <person name="Murphy B.T."/>
            <person name="Linington R.G."/>
            <person name="Eustaquio A.S."/>
        </authorList>
    </citation>
    <scope>NUCLEOTIDE SEQUENCE [LARGE SCALE GENOMIC DNA]</scope>
    <source>
        <strain evidence="2 3">RL17-335-BIF-A</strain>
    </source>
</reference>
<keyword evidence="1" id="KW-0732">Signal</keyword>
<dbReference type="Proteomes" id="UP001629367">
    <property type="component" value="Unassembled WGS sequence"/>
</dbReference>
<dbReference type="EMBL" id="JAQQBZ010000037">
    <property type="protein sequence ID" value="MFM0597839.1"/>
    <property type="molecule type" value="Genomic_DNA"/>
</dbReference>
<dbReference type="RefSeq" id="WP_408218926.1">
    <property type="nucleotide sequence ID" value="NZ_JAQQBZ010000037.1"/>
</dbReference>
<dbReference type="InterPro" id="IPR021267">
    <property type="entry name" value="DUF2844"/>
</dbReference>
<organism evidence="2 3">
    <name type="scientific">Paraburkholderia dilworthii</name>
    <dbReference type="NCBI Taxonomy" id="948106"/>
    <lineage>
        <taxon>Bacteria</taxon>
        <taxon>Pseudomonadati</taxon>
        <taxon>Pseudomonadota</taxon>
        <taxon>Betaproteobacteria</taxon>
        <taxon>Burkholderiales</taxon>
        <taxon>Burkholderiaceae</taxon>
        <taxon>Paraburkholderia</taxon>
    </lineage>
</organism>
<name>A0ABW9DIM7_9BURK</name>
<protein>
    <submittedName>
        <fullName evidence="2">DUF2844 domain-containing protein</fullName>
    </submittedName>
</protein>
<comment type="caution">
    <text evidence="2">The sequence shown here is derived from an EMBL/GenBank/DDBJ whole genome shotgun (WGS) entry which is preliminary data.</text>
</comment>
<feature type="chain" id="PRO_5045853183" evidence="1">
    <location>
        <begin position="24"/>
        <end position="155"/>
    </location>
</feature>
<accession>A0ABW9DIM7</accession>
<proteinExistence type="predicted"/>
<dbReference type="Pfam" id="PF11005">
    <property type="entry name" value="DUF2844"/>
    <property type="match status" value="1"/>
</dbReference>
<evidence type="ECO:0000313" key="3">
    <source>
        <dbReference type="Proteomes" id="UP001629367"/>
    </source>
</evidence>
<sequence length="155" mass="15905">MGILTRCSAAFALILSLVASAHAELGSTPTWLMDGNNSSMNQIDATAPGSTSYTVSETRLASGTVVREYVAHSGTVFAIVWTGPRMAPLSTLLGNYFSTYLQGLSAAHAAHGGYGPAAIEQAGLVVHTGGHMGAFAGIAYLPQALPQGISPADLR</sequence>
<keyword evidence="3" id="KW-1185">Reference proteome</keyword>
<gene>
    <name evidence="2" type="ORF">PQQ68_32870</name>
</gene>